<dbReference type="AlphaFoldDB" id="A0A1K2I9S1"/>
<feature type="transmembrane region" description="Helical" evidence="1">
    <location>
        <begin position="25"/>
        <end position="44"/>
    </location>
</feature>
<gene>
    <name evidence="2" type="ORF">LREN565_2129</name>
</gene>
<proteinExistence type="predicted"/>
<reference evidence="2" key="1">
    <citation type="submission" date="2016-11" db="EMBL/GenBank/DDBJ databases">
        <authorList>
            <person name="Jaros S."/>
            <person name="Januszkiewicz K."/>
            <person name="Wedrychowicz H."/>
        </authorList>
    </citation>
    <scope>NUCLEOTIDE SEQUENCE</scope>
    <source>
        <strain evidence="2">ACA-DC 565</strain>
    </source>
</reference>
<accession>A0A1K2I9S1</accession>
<keyword evidence="1" id="KW-0472">Membrane</keyword>
<name>A0A1K2I9S1_9LACO</name>
<keyword evidence="1" id="KW-1133">Transmembrane helix</keyword>
<organism evidence="2">
    <name type="scientific">Loigolactobacillus rennini</name>
    <dbReference type="NCBI Taxonomy" id="238013"/>
    <lineage>
        <taxon>Bacteria</taxon>
        <taxon>Bacillati</taxon>
        <taxon>Bacillota</taxon>
        <taxon>Bacilli</taxon>
        <taxon>Lactobacillales</taxon>
        <taxon>Lactobacillaceae</taxon>
        <taxon>Loigolactobacillus</taxon>
    </lineage>
</organism>
<dbReference type="EMBL" id="LT634362">
    <property type="protein sequence ID" value="SFZ89016.1"/>
    <property type="molecule type" value="Genomic_DNA"/>
</dbReference>
<evidence type="ECO:0000313" key="2">
    <source>
        <dbReference type="EMBL" id="SFZ89016.1"/>
    </source>
</evidence>
<evidence type="ECO:0000256" key="1">
    <source>
        <dbReference type="SAM" id="Phobius"/>
    </source>
</evidence>
<sequence>MNYRLLRTNFTDTDFRLAFIIKKAAVTKNLLLLQLLFFYLILFMKTDDFMEALFYNGGEATKKGAGKHDGALFYSPRRNGD</sequence>
<keyword evidence="1" id="KW-0812">Transmembrane</keyword>
<protein>
    <submittedName>
        <fullName evidence="2">Uncharacterized protein</fullName>
    </submittedName>
</protein>